<dbReference type="AlphaFoldDB" id="A0AAN9XAP0"/>
<feature type="domain" description="Disease resistance R13L4/SHOC-2-like LRR" evidence="2">
    <location>
        <begin position="15"/>
        <end position="212"/>
    </location>
</feature>
<reference evidence="3 4" key="1">
    <citation type="submission" date="2024-01" db="EMBL/GenBank/DDBJ databases">
        <title>The genomes of 5 underutilized Papilionoideae crops provide insights into root nodulation and disease resistanc.</title>
        <authorList>
            <person name="Jiang F."/>
        </authorList>
    </citation>
    <scope>NUCLEOTIDE SEQUENCE [LARGE SCALE GENOMIC DNA]</scope>
    <source>
        <strain evidence="3">DUOXIRENSHENG_FW03</strain>
        <tissue evidence="3">Leaves</tissue>
    </source>
</reference>
<name>A0AAN9XAP0_PSOTE</name>
<dbReference type="InterPro" id="IPR032675">
    <property type="entry name" value="LRR_dom_sf"/>
</dbReference>
<dbReference type="PANTHER" id="PTHR47186">
    <property type="entry name" value="LEUCINE-RICH REPEAT-CONTAINING PROTEIN 57"/>
    <property type="match status" value="1"/>
</dbReference>
<evidence type="ECO:0000313" key="4">
    <source>
        <dbReference type="Proteomes" id="UP001386955"/>
    </source>
</evidence>
<dbReference type="SUPFAM" id="SSF52058">
    <property type="entry name" value="L domain-like"/>
    <property type="match status" value="1"/>
</dbReference>
<evidence type="ECO:0000259" key="2">
    <source>
        <dbReference type="Pfam" id="PF23598"/>
    </source>
</evidence>
<evidence type="ECO:0000256" key="1">
    <source>
        <dbReference type="ARBA" id="ARBA00022737"/>
    </source>
</evidence>
<protein>
    <recommendedName>
        <fullName evidence="2">Disease resistance R13L4/SHOC-2-like LRR domain-containing protein</fullName>
    </recommendedName>
</protein>
<dbReference type="Pfam" id="PF23598">
    <property type="entry name" value="LRR_14"/>
    <property type="match status" value="1"/>
</dbReference>
<dbReference type="EMBL" id="JAYMYS010000007">
    <property type="protein sequence ID" value="KAK7387027.1"/>
    <property type="molecule type" value="Genomic_DNA"/>
</dbReference>
<keyword evidence="4" id="KW-1185">Reference proteome</keyword>
<comment type="caution">
    <text evidence="3">The sequence shown here is derived from an EMBL/GenBank/DDBJ whole genome shotgun (WGS) entry which is preliminary data.</text>
</comment>
<dbReference type="PANTHER" id="PTHR47186:SF45">
    <property type="entry name" value="DISEASE RESISTANCE RPP13-LIKE PROTEIN 1"/>
    <property type="match status" value="1"/>
</dbReference>
<dbReference type="Gene3D" id="3.80.10.10">
    <property type="entry name" value="Ribonuclease Inhibitor"/>
    <property type="match status" value="1"/>
</dbReference>
<dbReference type="InterPro" id="IPR055414">
    <property type="entry name" value="LRR_R13L4/SHOC2-like"/>
</dbReference>
<gene>
    <name evidence="3" type="ORF">VNO78_27489</name>
</gene>
<evidence type="ECO:0000313" key="3">
    <source>
        <dbReference type="EMBL" id="KAK7387027.1"/>
    </source>
</evidence>
<sequence>MSGTTTFTKHHIEVKSEELLKELRHLKGLRYLSLRWISRILELPPSILKLKHLNVLDLKACHNLETLPNDISPLRNIRKLDLSQCYLLDKMTKGIEKLPHLKILKGFVIGNSRKTPCRISELENLKNLERLSIHIGRETVIQEGEFESLQRLSNLEHLKISWGVFHKKYSYILIILPSSLKKLHLEGFPGQVIPEWLKPSELLQGLKVLNITGGKLKSMNHGEHNSHWSVEILRLKRIWKLTYQICMSCFLR</sequence>
<dbReference type="Proteomes" id="UP001386955">
    <property type="component" value="Unassembled WGS sequence"/>
</dbReference>
<proteinExistence type="predicted"/>
<organism evidence="3 4">
    <name type="scientific">Psophocarpus tetragonolobus</name>
    <name type="common">Winged bean</name>
    <name type="synonym">Dolichos tetragonolobus</name>
    <dbReference type="NCBI Taxonomy" id="3891"/>
    <lineage>
        <taxon>Eukaryota</taxon>
        <taxon>Viridiplantae</taxon>
        <taxon>Streptophyta</taxon>
        <taxon>Embryophyta</taxon>
        <taxon>Tracheophyta</taxon>
        <taxon>Spermatophyta</taxon>
        <taxon>Magnoliopsida</taxon>
        <taxon>eudicotyledons</taxon>
        <taxon>Gunneridae</taxon>
        <taxon>Pentapetalae</taxon>
        <taxon>rosids</taxon>
        <taxon>fabids</taxon>
        <taxon>Fabales</taxon>
        <taxon>Fabaceae</taxon>
        <taxon>Papilionoideae</taxon>
        <taxon>50 kb inversion clade</taxon>
        <taxon>NPAAA clade</taxon>
        <taxon>indigoferoid/millettioid clade</taxon>
        <taxon>Phaseoleae</taxon>
        <taxon>Psophocarpus</taxon>
    </lineage>
</organism>
<accession>A0AAN9XAP0</accession>
<keyword evidence="1" id="KW-0677">Repeat</keyword>